<keyword evidence="4 6" id="KW-1133">Transmembrane helix</keyword>
<dbReference type="InterPro" id="IPR005538">
    <property type="entry name" value="LrgA/CidA"/>
</dbReference>
<accession>A0A1I3X030</accession>
<protein>
    <submittedName>
        <fullName evidence="7">Putative effector of murein hydrolase LrgA, UPF0299 family</fullName>
    </submittedName>
</protein>
<evidence type="ECO:0000256" key="4">
    <source>
        <dbReference type="ARBA" id="ARBA00022989"/>
    </source>
</evidence>
<name>A0A1I3X030_9RHOB</name>
<keyword evidence="2" id="KW-1003">Cell membrane</keyword>
<gene>
    <name evidence="7" type="ORF">SAMN04487991_3923</name>
</gene>
<evidence type="ECO:0000256" key="3">
    <source>
        <dbReference type="ARBA" id="ARBA00022692"/>
    </source>
</evidence>
<organism evidence="7 8">
    <name type="scientific">Celeribacter neptunius</name>
    <dbReference type="NCBI Taxonomy" id="588602"/>
    <lineage>
        <taxon>Bacteria</taxon>
        <taxon>Pseudomonadati</taxon>
        <taxon>Pseudomonadota</taxon>
        <taxon>Alphaproteobacteria</taxon>
        <taxon>Rhodobacterales</taxon>
        <taxon>Roseobacteraceae</taxon>
        <taxon>Celeribacter</taxon>
    </lineage>
</organism>
<dbReference type="EMBL" id="FORH01000009">
    <property type="protein sequence ID" value="SFK13122.1"/>
    <property type="molecule type" value="Genomic_DNA"/>
</dbReference>
<dbReference type="Pfam" id="PF03788">
    <property type="entry name" value="LrgA"/>
    <property type="match status" value="1"/>
</dbReference>
<feature type="transmembrane region" description="Helical" evidence="6">
    <location>
        <begin position="58"/>
        <end position="76"/>
    </location>
</feature>
<reference evidence="8" key="1">
    <citation type="submission" date="2016-10" db="EMBL/GenBank/DDBJ databases">
        <authorList>
            <person name="Varghese N."/>
            <person name="Submissions S."/>
        </authorList>
    </citation>
    <scope>NUCLEOTIDE SEQUENCE [LARGE SCALE GENOMIC DNA]</scope>
    <source>
        <strain evidence="8">DSM 26471</strain>
    </source>
</reference>
<sequence length="120" mass="12659">MIFHLGLFLGFQLLGEVIARIFTLRLPGPVIGMMLLAALLLARPAVGEKIKGTASHVLSYLSLLYVPAGVGIVQYLDQVSEIGPALAVALIGSTVLSIGAGALTFKYVNRLRGEADETPL</sequence>
<keyword evidence="7" id="KW-0378">Hydrolase</keyword>
<dbReference type="RefSeq" id="WP_090062759.1">
    <property type="nucleotide sequence ID" value="NZ_FORH01000009.1"/>
</dbReference>
<dbReference type="GO" id="GO:0005886">
    <property type="term" value="C:plasma membrane"/>
    <property type="evidence" value="ECO:0007669"/>
    <property type="project" value="UniProtKB-SubCell"/>
</dbReference>
<dbReference type="PANTHER" id="PTHR33931:SF2">
    <property type="entry name" value="HOLIN-LIKE PROTEIN CIDA"/>
    <property type="match status" value="1"/>
</dbReference>
<keyword evidence="3 6" id="KW-0812">Transmembrane</keyword>
<evidence type="ECO:0000256" key="1">
    <source>
        <dbReference type="ARBA" id="ARBA00004651"/>
    </source>
</evidence>
<dbReference type="OrthoDB" id="385012at2"/>
<dbReference type="GO" id="GO:0016787">
    <property type="term" value="F:hydrolase activity"/>
    <property type="evidence" value="ECO:0007669"/>
    <property type="project" value="UniProtKB-KW"/>
</dbReference>
<proteinExistence type="predicted"/>
<evidence type="ECO:0000256" key="6">
    <source>
        <dbReference type="SAM" id="Phobius"/>
    </source>
</evidence>
<dbReference type="STRING" id="588602.SAMN04487991_3923"/>
<dbReference type="PANTHER" id="PTHR33931">
    <property type="entry name" value="HOLIN-LIKE PROTEIN CIDA-RELATED"/>
    <property type="match status" value="1"/>
</dbReference>
<dbReference type="Proteomes" id="UP000199630">
    <property type="component" value="Unassembled WGS sequence"/>
</dbReference>
<comment type="subcellular location">
    <subcellularLocation>
        <location evidence="1">Cell membrane</location>
        <topology evidence="1">Multi-pass membrane protein</topology>
    </subcellularLocation>
</comment>
<keyword evidence="8" id="KW-1185">Reference proteome</keyword>
<evidence type="ECO:0000313" key="7">
    <source>
        <dbReference type="EMBL" id="SFK13122.1"/>
    </source>
</evidence>
<feature type="transmembrane region" description="Helical" evidence="6">
    <location>
        <begin position="82"/>
        <end position="105"/>
    </location>
</feature>
<evidence type="ECO:0000313" key="8">
    <source>
        <dbReference type="Proteomes" id="UP000199630"/>
    </source>
</evidence>
<feature type="transmembrane region" description="Helical" evidence="6">
    <location>
        <begin position="29"/>
        <end position="46"/>
    </location>
</feature>
<dbReference type="AlphaFoldDB" id="A0A1I3X030"/>
<evidence type="ECO:0000256" key="2">
    <source>
        <dbReference type="ARBA" id="ARBA00022475"/>
    </source>
</evidence>
<keyword evidence="5 6" id="KW-0472">Membrane</keyword>
<evidence type="ECO:0000256" key="5">
    <source>
        <dbReference type="ARBA" id="ARBA00023136"/>
    </source>
</evidence>